<feature type="compositionally biased region" description="Acidic residues" evidence="5">
    <location>
        <begin position="318"/>
        <end position="327"/>
    </location>
</feature>
<dbReference type="EMBL" id="KB916174">
    <property type="protein sequence ID" value="EOD48772.1"/>
    <property type="molecule type" value="Genomic_DNA"/>
</dbReference>
<dbReference type="Proteomes" id="UP000013521">
    <property type="component" value="Unassembled WGS sequence"/>
</dbReference>
<accession>R1EMH7</accession>
<feature type="compositionally biased region" description="Acidic residues" evidence="5">
    <location>
        <begin position="336"/>
        <end position="354"/>
    </location>
</feature>
<evidence type="ECO:0000256" key="5">
    <source>
        <dbReference type="SAM" id="MobiDB-lite"/>
    </source>
</evidence>
<evidence type="ECO:0000256" key="2">
    <source>
        <dbReference type="ARBA" id="ARBA00022574"/>
    </source>
</evidence>
<protein>
    <submittedName>
        <fullName evidence="6">Putative wd repeat protein</fullName>
    </submittedName>
</protein>
<evidence type="ECO:0000313" key="7">
    <source>
        <dbReference type="Proteomes" id="UP000013521"/>
    </source>
</evidence>
<dbReference type="GO" id="GO:0031080">
    <property type="term" value="C:nuclear pore outer ring"/>
    <property type="evidence" value="ECO:0007669"/>
    <property type="project" value="TreeGrafter"/>
</dbReference>
<keyword evidence="2" id="KW-0853">WD repeat</keyword>
<dbReference type="KEGG" id="npa:UCRNP2_4478"/>
<reference evidence="7" key="1">
    <citation type="journal article" date="2013" name="Genome Announc.">
        <title>Draft genome sequence of Neofusicoccum parvum isolate UCR-NP2, a fungal vascular pathogen associated with grapevine cankers.</title>
        <authorList>
            <person name="Blanco-Ulate B."/>
            <person name="Rolshausen P."/>
            <person name="Cantu D."/>
        </authorList>
    </citation>
    <scope>NUCLEOTIDE SEQUENCE [LARGE SCALE GENOMIC DNA]</scope>
    <source>
        <strain evidence="7">UCR-NP2</strain>
    </source>
</reference>
<keyword evidence="4" id="KW-0539">Nucleus</keyword>
<evidence type="ECO:0000256" key="4">
    <source>
        <dbReference type="ARBA" id="ARBA00023242"/>
    </source>
</evidence>
<dbReference type="AlphaFoldDB" id="R1EMH7"/>
<proteinExistence type="predicted"/>
<gene>
    <name evidence="6" type="ORF">UCRNP2_4478</name>
</gene>
<dbReference type="HOGENOM" id="CLU_052691_0_0_1"/>
<dbReference type="Gene3D" id="2.130.10.10">
    <property type="entry name" value="YVTN repeat-like/Quinoprotein amine dehydrogenase"/>
    <property type="match status" value="1"/>
</dbReference>
<dbReference type="SUPFAM" id="SSF50978">
    <property type="entry name" value="WD40 repeat-like"/>
    <property type="match status" value="1"/>
</dbReference>
<dbReference type="eggNOG" id="KOG2444">
    <property type="taxonomic scope" value="Eukaryota"/>
</dbReference>
<comment type="subcellular location">
    <subcellularLocation>
        <location evidence="1">Nucleus</location>
    </subcellularLocation>
</comment>
<name>R1EMH7_BOTPV</name>
<feature type="region of interest" description="Disordered" evidence="5">
    <location>
        <begin position="317"/>
        <end position="385"/>
    </location>
</feature>
<evidence type="ECO:0000313" key="6">
    <source>
        <dbReference type="EMBL" id="EOD48772.1"/>
    </source>
</evidence>
<evidence type="ECO:0000256" key="1">
    <source>
        <dbReference type="ARBA" id="ARBA00004123"/>
    </source>
</evidence>
<dbReference type="InterPro" id="IPR015943">
    <property type="entry name" value="WD40/YVTN_repeat-like_dom_sf"/>
</dbReference>
<keyword evidence="3" id="KW-0677">Repeat</keyword>
<dbReference type="InterPro" id="IPR036322">
    <property type="entry name" value="WD40_repeat_dom_sf"/>
</dbReference>
<organism evidence="6 7">
    <name type="scientific">Botryosphaeria parva (strain UCR-NP2)</name>
    <name type="common">Grapevine canker fungus</name>
    <name type="synonym">Neofusicoccum parvum</name>
    <dbReference type="NCBI Taxonomy" id="1287680"/>
    <lineage>
        <taxon>Eukaryota</taxon>
        <taxon>Fungi</taxon>
        <taxon>Dikarya</taxon>
        <taxon>Ascomycota</taxon>
        <taxon>Pezizomycotina</taxon>
        <taxon>Dothideomycetes</taxon>
        <taxon>Dothideomycetes incertae sedis</taxon>
        <taxon>Botryosphaeriales</taxon>
        <taxon>Botryosphaeriaceae</taxon>
        <taxon>Neofusicoccum</taxon>
    </lineage>
</organism>
<dbReference type="OMA" id="QAIHPTE"/>
<dbReference type="OrthoDB" id="2288928at2759"/>
<dbReference type="STRING" id="1287680.R1EMH7"/>
<sequence>MFDTVCNLPLSSDLFAQAVHPTEPLVAVGLSAGHVQTFRLPPVADDDSSSVDDAAAASESGCGQIETAWRTRRHKGSCRSLAYSIDDGAALYSAGTDGLVKAASSATGQVLSKINVPRIGANNTDIDAPSLLHALSPQTLLLATDSSALHLFDLRADHSFPSLRAAATHHPHDDYISSLTPLPPSAASTSGYSKQWVTTGGSTLAVTDLRRGVLVRSEDQEEELLSSRFVGGLPKKGSSVGEKILVGGSAGVLTLWERGVWDDQDERITVDRGPGGGESLDVMEMLPEGVGSAGGKVVAVGLGNGLVVKVWHEKIGGGDEDEADDAVEGAKRPLDSDDEDSDADGSDADSSDEDEGRKRRKKRKKGKGKDRDGGRPVVQKFKGLD</sequence>
<dbReference type="PANTHER" id="PTHR22652:SF0">
    <property type="entry name" value="NUCLEOPORIN NUP43"/>
    <property type="match status" value="1"/>
</dbReference>
<dbReference type="PANTHER" id="PTHR22652">
    <property type="entry name" value="NUCLEOPORIN NUP43"/>
    <property type="match status" value="1"/>
</dbReference>
<feature type="compositionally biased region" description="Basic residues" evidence="5">
    <location>
        <begin position="358"/>
        <end position="368"/>
    </location>
</feature>
<evidence type="ECO:0000256" key="3">
    <source>
        <dbReference type="ARBA" id="ARBA00022737"/>
    </source>
</evidence>